<dbReference type="Proteomes" id="UP000077266">
    <property type="component" value="Unassembled WGS sequence"/>
</dbReference>
<organism evidence="2 3">
    <name type="scientific">Exidia glandulosa HHB12029</name>
    <dbReference type="NCBI Taxonomy" id="1314781"/>
    <lineage>
        <taxon>Eukaryota</taxon>
        <taxon>Fungi</taxon>
        <taxon>Dikarya</taxon>
        <taxon>Basidiomycota</taxon>
        <taxon>Agaricomycotina</taxon>
        <taxon>Agaricomycetes</taxon>
        <taxon>Auriculariales</taxon>
        <taxon>Exidiaceae</taxon>
        <taxon>Exidia</taxon>
    </lineage>
</organism>
<evidence type="ECO:0000313" key="3">
    <source>
        <dbReference type="Proteomes" id="UP000077266"/>
    </source>
</evidence>
<dbReference type="EMBL" id="KV425883">
    <property type="protein sequence ID" value="KZW03616.1"/>
    <property type="molecule type" value="Genomic_DNA"/>
</dbReference>
<keyword evidence="3" id="KW-1185">Reference proteome</keyword>
<reference evidence="2 3" key="1">
    <citation type="journal article" date="2016" name="Mol. Biol. Evol.">
        <title>Comparative Genomics of Early-Diverging Mushroom-Forming Fungi Provides Insights into the Origins of Lignocellulose Decay Capabilities.</title>
        <authorList>
            <person name="Nagy L.G."/>
            <person name="Riley R."/>
            <person name="Tritt A."/>
            <person name="Adam C."/>
            <person name="Daum C."/>
            <person name="Floudas D."/>
            <person name="Sun H."/>
            <person name="Yadav J.S."/>
            <person name="Pangilinan J."/>
            <person name="Larsson K.H."/>
            <person name="Matsuura K."/>
            <person name="Barry K."/>
            <person name="Labutti K."/>
            <person name="Kuo R."/>
            <person name="Ohm R.A."/>
            <person name="Bhattacharya S.S."/>
            <person name="Shirouzu T."/>
            <person name="Yoshinaga Y."/>
            <person name="Martin F.M."/>
            <person name="Grigoriev I.V."/>
            <person name="Hibbett D.S."/>
        </authorList>
    </citation>
    <scope>NUCLEOTIDE SEQUENCE [LARGE SCALE GENOMIC DNA]</scope>
    <source>
        <strain evidence="2 3">HHB12029</strain>
    </source>
</reference>
<feature type="region of interest" description="Disordered" evidence="1">
    <location>
        <begin position="101"/>
        <end position="147"/>
    </location>
</feature>
<evidence type="ECO:0000313" key="2">
    <source>
        <dbReference type="EMBL" id="KZW03616.1"/>
    </source>
</evidence>
<feature type="compositionally biased region" description="Acidic residues" evidence="1">
    <location>
        <begin position="123"/>
        <end position="135"/>
    </location>
</feature>
<proteinExistence type="predicted"/>
<evidence type="ECO:0000256" key="1">
    <source>
        <dbReference type="SAM" id="MobiDB-lite"/>
    </source>
</evidence>
<name>A0A165QHB7_EXIGL</name>
<dbReference type="AlphaFoldDB" id="A0A165QHB7"/>
<feature type="compositionally biased region" description="Polar residues" evidence="1">
    <location>
        <begin position="226"/>
        <end position="236"/>
    </location>
</feature>
<feature type="region of interest" description="Disordered" evidence="1">
    <location>
        <begin position="187"/>
        <end position="236"/>
    </location>
</feature>
<protein>
    <submittedName>
        <fullName evidence="2">Uncharacterized protein</fullName>
    </submittedName>
</protein>
<sequence length="503" mass="53716">MDLFDDVAVTTNISPYFLHLFAPNGQARSPPSQPAHHEPATSGAGPGCEAQGVPLPSHAEPLGCTTDPSAPARRSVFSPLSLLQWTGAAVASAIHTLAPGFGSTTSLSATSTTRGSKRGRNEADDEDDDGDDDKANEEASALPVKKKARSNSQVRFAYTDRWVKSVQKGTPLVVNFGPTFALPSVAEAAQSDDEMDDSSTASDSTPRPVHGAPAVDAMDVDDSADQSRYTSTSQHSSNAYFGMDDIVSARASVHVVELTACVQNLVQRLRHASILRFRESQYDLGRMLMNPAVRNIAIVVGLQTRPSTLLRLLRHSASPTRGHVAIVGSLQDGFATIALALDNGQLLVFPACSTPALSQLPDTPPLLAAPEVTLGDELDHKQLGALAGGSEPLRATVLRIVITGADIDNIFTYRWLLLRLPNVTRVVFALSAACGPLQLVVGEVQLPLSARHILHILMTVVDCADTPTVEIEEDIVLQDMNEFGAALKDICRIRRVPTARFSM</sequence>
<feature type="region of interest" description="Disordered" evidence="1">
    <location>
        <begin position="25"/>
        <end position="67"/>
    </location>
</feature>
<dbReference type="InParanoid" id="A0A165QHB7"/>
<gene>
    <name evidence="2" type="ORF">EXIGLDRAFT_154018</name>
</gene>
<feature type="compositionally biased region" description="Low complexity" evidence="1">
    <location>
        <begin position="103"/>
        <end position="114"/>
    </location>
</feature>
<accession>A0A165QHB7</accession>